<evidence type="ECO:0000256" key="1">
    <source>
        <dbReference type="SAM" id="MobiDB-lite"/>
    </source>
</evidence>
<dbReference type="Proteomes" id="UP000652761">
    <property type="component" value="Unassembled WGS sequence"/>
</dbReference>
<organism evidence="2 3">
    <name type="scientific">Colocasia esculenta</name>
    <name type="common">Wild taro</name>
    <name type="synonym">Arum esculentum</name>
    <dbReference type="NCBI Taxonomy" id="4460"/>
    <lineage>
        <taxon>Eukaryota</taxon>
        <taxon>Viridiplantae</taxon>
        <taxon>Streptophyta</taxon>
        <taxon>Embryophyta</taxon>
        <taxon>Tracheophyta</taxon>
        <taxon>Spermatophyta</taxon>
        <taxon>Magnoliopsida</taxon>
        <taxon>Liliopsida</taxon>
        <taxon>Araceae</taxon>
        <taxon>Aroideae</taxon>
        <taxon>Colocasieae</taxon>
        <taxon>Colocasia</taxon>
    </lineage>
</organism>
<protein>
    <submittedName>
        <fullName evidence="2">Uncharacterized protein</fullName>
    </submittedName>
</protein>
<comment type="caution">
    <text evidence="2">The sequence shown here is derived from an EMBL/GenBank/DDBJ whole genome shotgun (WGS) entry which is preliminary data.</text>
</comment>
<dbReference type="EMBL" id="NMUH01001438">
    <property type="protein sequence ID" value="MQL92343.1"/>
    <property type="molecule type" value="Genomic_DNA"/>
</dbReference>
<reference evidence="2" key="1">
    <citation type="submission" date="2017-07" db="EMBL/GenBank/DDBJ databases">
        <title>Taro Niue Genome Assembly and Annotation.</title>
        <authorList>
            <person name="Atibalentja N."/>
            <person name="Keating K."/>
            <person name="Fields C.J."/>
        </authorList>
    </citation>
    <scope>NUCLEOTIDE SEQUENCE</scope>
    <source>
        <strain evidence="2">Niue_2</strain>
        <tissue evidence="2">Leaf</tissue>
    </source>
</reference>
<name>A0A843VJ28_COLES</name>
<accession>A0A843VJ28</accession>
<evidence type="ECO:0000313" key="3">
    <source>
        <dbReference type="Proteomes" id="UP000652761"/>
    </source>
</evidence>
<dbReference type="AlphaFoldDB" id="A0A843VJ28"/>
<feature type="region of interest" description="Disordered" evidence="1">
    <location>
        <begin position="175"/>
        <end position="203"/>
    </location>
</feature>
<sequence>MERTDALSTSTISSKSGCLHVCTTRTDALSTSTIGSRSGCLHVSTTRTDALSTSTTSSKFFKFVNLIIKCDLFEKDEAQLKRPPQFQELFDETHKKKGTYYYISEKAREVADSYGRGMDERYGDDSQHPELDPDVWVAASGAPKKGHVYGFRHSLGTTRVISSCSNFISHATSPFTTHEASGGSSSATPTMTPTQFRESVNET</sequence>
<dbReference type="Pfam" id="PF03004">
    <property type="entry name" value="Transposase_24"/>
    <property type="match status" value="1"/>
</dbReference>
<gene>
    <name evidence="2" type="ORF">Taro_024965</name>
</gene>
<keyword evidence="3" id="KW-1185">Reference proteome</keyword>
<proteinExistence type="predicted"/>
<dbReference type="InterPro" id="IPR004252">
    <property type="entry name" value="Probable_transposase_24"/>
</dbReference>
<dbReference type="OrthoDB" id="1106524at2759"/>
<feature type="non-terminal residue" evidence="2">
    <location>
        <position position="1"/>
    </location>
</feature>
<evidence type="ECO:0000313" key="2">
    <source>
        <dbReference type="EMBL" id="MQL92343.1"/>
    </source>
</evidence>